<evidence type="ECO:0000313" key="1">
    <source>
        <dbReference type="EMBL" id="PIN21811.1"/>
    </source>
</evidence>
<keyword evidence="2" id="KW-1185">Reference proteome</keyword>
<dbReference type="AlphaFoldDB" id="A0A2G9HWB4"/>
<organism evidence="1 2">
    <name type="scientific">Handroanthus impetiginosus</name>
    <dbReference type="NCBI Taxonomy" id="429701"/>
    <lineage>
        <taxon>Eukaryota</taxon>
        <taxon>Viridiplantae</taxon>
        <taxon>Streptophyta</taxon>
        <taxon>Embryophyta</taxon>
        <taxon>Tracheophyta</taxon>
        <taxon>Spermatophyta</taxon>
        <taxon>Magnoliopsida</taxon>
        <taxon>eudicotyledons</taxon>
        <taxon>Gunneridae</taxon>
        <taxon>Pentapetalae</taxon>
        <taxon>asterids</taxon>
        <taxon>lamiids</taxon>
        <taxon>Lamiales</taxon>
        <taxon>Bignoniaceae</taxon>
        <taxon>Crescentiina</taxon>
        <taxon>Tabebuia alliance</taxon>
        <taxon>Handroanthus</taxon>
    </lineage>
</organism>
<dbReference type="EMBL" id="NKXS01000877">
    <property type="protein sequence ID" value="PIN21811.1"/>
    <property type="molecule type" value="Genomic_DNA"/>
</dbReference>
<dbReference type="OrthoDB" id="904370at2759"/>
<proteinExistence type="predicted"/>
<protein>
    <submittedName>
        <fullName evidence="1">Uncharacterized protein</fullName>
    </submittedName>
</protein>
<gene>
    <name evidence="1" type="ORF">CDL12_05482</name>
</gene>
<evidence type="ECO:0000313" key="2">
    <source>
        <dbReference type="Proteomes" id="UP000231279"/>
    </source>
</evidence>
<reference evidence="2" key="1">
    <citation type="journal article" date="2018" name="Gigascience">
        <title>Genome assembly of the Pink Ipe (Handroanthus impetiginosus, Bignoniaceae), a highly valued, ecologically keystone Neotropical timber forest tree.</title>
        <authorList>
            <person name="Silva-Junior O.B."/>
            <person name="Grattapaglia D."/>
            <person name="Novaes E."/>
            <person name="Collevatti R.G."/>
        </authorList>
    </citation>
    <scope>NUCLEOTIDE SEQUENCE [LARGE SCALE GENOMIC DNA]</scope>
    <source>
        <strain evidence="2">cv. UFG-1</strain>
    </source>
</reference>
<dbReference type="Pfam" id="PF14223">
    <property type="entry name" value="Retrotran_gag_2"/>
    <property type="match status" value="1"/>
</dbReference>
<comment type="caution">
    <text evidence="1">The sequence shown here is derived from an EMBL/GenBank/DDBJ whole genome shotgun (WGS) entry which is preliminary data.</text>
</comment>
<dbReference type="Proteomes" id="UP000231279">
    <property type="component" value="Unassembled WGS sequence"/>
</dbReference>
<accession>A0A2G9HWB4</accession>
<sequence>MVEGSSAHGHGLKMISLIEKLSNMNVVMDNNLYVNLILQSLSIFFDQVIMNFNMSKTEVMIKELINMLGTKKVKEEEFFSKKEATDESLRWNQEKGKGSQLQVLLLWQTWSLEMELQSLPWVA</sequence>
<name>A0A2G9HWB4_9LAMI</name>